<protein>
    <submittedName>
        <fullName evidence="3">Bifunctional DNA primase/polymerase</fullName>
    </submittedName>
</protein>
<dbReference type="Pfam" id="PF08708">
    <property type="entry name" value="PriCT_1"/>
    <property type="match status" value="1"/>
</dbReference>
<dbReference type="Gene3D" id="3.40.50.300">
    <property type="entry name" value="P-loop containing nucleotide triphosphate hydrolases"/>
    <property type="match status" value="1"/>
</dbReference>
<feature type="domain" description="DNA primase/polymerase bifunctional N-terminal" evidence="2">
    <location>
        <begin position="12"/>
        <end position="157"/>
    </location>
</feature>
<dbReference type="Pfam" id="PF09250">
    <property type="entry name" value="Prim-Pol"/>
    <property type="match status" value="1"/>
</dbReference>
<dbReference type="SMART" id="SM00943">
    <property type="entry name" value="Prim-Pol"/>
    <property type="match status" value="1"/>
</dbReference>
<gene>
    <name evidence="3" type="ORF">NE542_12035</name>
</gene>
<organism evidence="3 4">
    <name type="scientific">Faecalibacillus intestinalis</name>
    <dbReference type="NCBI Taxonomy" id="1982626"/>
    <lineage>
        <taxon>Bacteria</taxon>
        <taxon>Bacillati</taxon>
        <taxon>Bacillota</taxon>
        <taxon>Erysipelotrichia</taxon>
        <taxon>Erysipelotrichales</taxon>
        <taxon>Coprobacillaceae</taxon>
        <taxon>Faecalibacillus</taxon>
    </lineage>
</organism>
<proteinExistence type="predicted"/>
<accession>A0AAP2UIK9</accession>
<dbReference type="InterPro" id="IPR015330">
    <property type="entry name" value="DNA_primase/pol_bifunc_N"/>
</dbReference>
<dbReference type="InterPro" id="IPR014820">
    <property type="entry name" value="PriCT_1"/>
</dbReference>
<evidence type="ECO:0000259" key="1">
    <source>
        <dbReference type="SMART" id="SM00942"/>
    </source>
</evidence>
<dbReference type="RefSeq" id="WP_227352070.1">
    <property type="nucleotide sequence ID" value="NZ_JAJDKX010000012.1"/>
</dbReference>
<dbReference type="AlphaFoldDB" id="A0AAP2UIK9"/>
<dbReference type="Proteomes" id="UP001204814">
    <property type="component" value="Unassembled WGS sequence"/>
</dbReference>
<dbReference type="InterPro" id="IPR027417">
    <property type="entry name" value="P-loop_NTPase"/>
</dbReference>
<reference evidence="3" key="1">
    <citation type="submission" date="2022-06" db="EMBL/GenBank/DDBJ databases">
        <title>Isolation of gut microbiota from human fecal samples.</title>
        <authorList>
            <person name="Pamer E.G."/>
            <person name="Barat B."/>
            <person name="Waligurski E."/>
            <person name="Medina S."/>
            <person name="Paddock L."/>
            <person name="Mostad J."/>
        </authorList>
    </citation>
    <scope>NUCLEOTIDE SEQUENCE</scope>
    <source>
        <strain evidence="3">DFI.6.24</strain>
    </source>
</reference>
<dbReference type="Pfam" id="PF13481">
    <property type="entry name" value="AAA_25"/>
    <property type="match status" value="1"/>
</dbReference>
<evidence type="ECO:0000313" key="3">
    <source>
        <dbReference type="EMBL" id="MCQ5062545.1"/>
    </source>
</evidence>
<dbReference type="CDD" id="cd04859">
    <property type="entry name" value="Prim_Pol"/>
    <property type="match status" value="1"/>
</dbReference>
<evidence type="ECO:0000313" key="4">
    <source>
        <dbReference type="Proteomes" id="UP001204814"/>
    </source>
</evidence>
<name>A0AAP2UIK9_9FIRM</name>
<sequence>MVQVMSELKNNALNYAKKGFKIFPLKPNTKGEQVLESWKYESTTNLNQIDYWWNKNPNYNIGLVTGNGLLVIDIDVKNGKDGLQSIKKHGKGLPTTAIIKTPSGGYHLYYHVNKTISNRVNLYDGIDIRGDGGYVLGIGSKTDKGIYMLYKDVPIANANEKVYEFIEQQNKKEKYEENSQQVNEGGRNDYLFRIGCYLQQKGLSNRTIQKSLEIENEEKCNPPLETKEVMQIIESVFRYHKGYIEIKNSKNYEGTYTVTELLESKDQEELDIVENMISIGLTLFGAPQKMGKTFFCLQLCDAVSNGKEFLGKKVQKGTALYLAFEDKKLNIKKRLQTMQIEKQNQFIIDILKPNVHYDVEERIKRELTIHSNLKIVVIDTFAKIRNSKDRDYESEYEEATFFHELAYKYHIAIILVTHVRKEIDINHPFDAIYGSRGLTAGSDSILVMFKKNHLSKNRQLAIQGKDIPDDEITLYMNDFQVLELGENDFDDDVDENLVKVINYIVKEKTFIGTHEELCSKLQLPILHRKLQSILSKNVDLLEKTYITYERLQRKKNARLIKLTYQEDDSL</sequence>
<dbReference type="SUPFAM" id="SSF56747">
    <property type="entry name" value="Prim-pol domain"/>
    <property type="match status" value="1"/>
</dbReference>
<comment type="caution">
    <text evidence="3">The sequence shown here is derived from an EMBL/GenBank/DDBJ whole genome shotgun (WGS) entry which is preliminary data.</text>
</comment>
<dbReference type="SMART" id="SM00942">
    <property type="entry name" value="PriCT_1"/>
    <property type="match status" value="1"/>
</dbReference>
<feature type="domain" description="Primase C-terminal 1" evidence="1">
    <location>
        <begin position="177"/>
        <end position="242"/>
    </location>
</feature>
<dbReference type="EMBL" id="JANGBO010000014">
    <property type="protein sequence ID" value="MCQ5062545.1"/>
    <property type="molecule type" value="Genomic_DNA"/>
</dbReference>
<evidence type="ECO:0000259" key="2">
    <source>
        <dbReference type="SMART" id="SM00943"/>
    </source>
</evidence>
<dbReference type="SUPFAM" id="SSF52540">
    <property type="entry name" value="P-loop containing nucleoside triphosphate hydrolases"/>
    <property type="match status" value="1"/>
</dbReference>